<organism evidence="7">
    <name type="scientific">Menopon gallinae</name>
    <name type="common">poultry shaft louse</name>
    <dbReference type="NCBI Taxonomy" id="328185"/>
    <lineage>
        <taxon>Eukaryota</taxon>
        <taxon>Metazoa</taxon>
        <taxon>Ecdysozoa</taxon>
        <taxon>Arthropoda</taxon>
        <taxon>Hexapoda</taxon>
        <taxon>Insecta</taxon>
        <taxon>Pterygota</taxon>
        <taxon>Neoptera</taxon>
        <taxon>Paraneoptera</taxon>
        <taxon>Psocodea</taxon>
        <taxon>Troctomorpha</taxon>
        <taxon>Phthiraptera</taxon>
        <taxon>Amblycera</taxon>
        <taxon>Menoponidae</taxon>
        <taxon>Menopon</taxon>
    </lineage>
</organism>
<evidence type="ECO:0000256" key="1">
    <source>
        <dbReference type="ARBA" id="ARBA00004141"/>
    </source>
</evidence>
<dbReference type="PANTHER" id="PTHR24064">
    <property type="entry name" value="SOLUTE CARRIER FAMILY 22 MEMBER"/>
    <property type="match status" value="1"/>
</dbReference>
<feature type="transmembrane region" description="Helical" evidence="5">
    <location>
        <begin position="388"/>
        <end position="405"/>
    </location>
</feature>
<dbReference type="SUPFAM" id="SSF103473">
    <property type="entry name" value="MFS general substrate transporter"/>
    <property type="match status" value="1"/>
</dbReference>
<dbReference type="InterPro" id="IPR036259">
    <property type="entry name" value="MFS_trans_sf"/>
</dbReference>
<sequence>MKMKEMGEKRGNEDELLMKLEEISHRGWFLWKIFLFCTIPSILNGLNLTSYIYLAEVPQHWCSVPELKSANWTEEEIRNVSSPGGGEKSSCFFYQWDYSMLASMTYEDALSYVQSNKLPSVKPCSGYSYAEGISSMVVDYDLVCDRIALKSTIQMTLSLGKFAGAFFFGIISDKYGRRLSFLVGSFLYIISGPMVSFAVNYGMIIAGRIGLGAAGSAIYHSAYVILIEIVDKNKRASLSTLYNMSYPIGQMIVPLIAYFIRDWRELQLVISVPALMTLFFYWLLPESPRWLISSGKRAEAARFINKFYTEEMKKKFEAKMKLKAESSPVPARKPLDCEESLELPLQNITDSAKTEDPPSPLRGLWLKLTAALKQFVELVRHSELRNRLFITLFAWCVCSLSYYALALNVDNFHTNRYIYGFLTGLVEVPSYLLPLPLLKYLGRRYTSIPLFYVGGVALVGILMIPRTPEYNIFLLVVASIGRLCTSAVFAVVILHSTELFPTLVRNTAIGLGSTAAHIGSMSAPFLVDLLGAYAWFIPSTVCGMATLIAGTCIFLLPETKNKPLPDTIQDIVNAPKESKLGFHQICS</sequence>
<evidence type="ECO:0000256" key="4">
    <source>
        <dbReference type="ARBA" id="ARBA00023136"/>
    </source>
</evidence>
<dbReference type="Gene3D" id="1.20.1250.20">
    <property type="entry name" value="MFS general substrate transporter like domains"/>
    <property type="match status" value="1"/>
</dbReference>
<evidence type="ECO:0000256" key="3">
    <source>
        <dbReference type="ARBA" id="ARBA00022989"/>
    </source>
</evidence>
<gene>
    <name evidence="7" type="ORF">PYX00_009302</name>
</gene>
<feature type="transmembrane region" description="Helical" evidence="5">
    <location>
        <begin position="470"/>
        <end position="494"/>
    </location>
</feature>
<dbReference type="GO" id="GO:0022857">
    <property type="term" value="F:transmembrane transporter activity"/>
    <property type="evidence" value="ECO:0007669"/>
    <property type="project" value="InterPro"/>
</dbReference>
<evidence type="ECO:0000256" key="2">
    <source>
        <dbReference type="ARBA" id="ARBA00022692"/>
    </source>
</evidence>
<keyword evidence="2 5" id="KW-0812">Transmembrane</keyword>
<dbReference type="CDD" id="cd17317">
    <property type="entry name" value="MFS_SLC22"/>
    <property type="match status" value="1"/>
</dbReference>
<dbReference type="AlphaFoldDB" id="A0AAW2HBD4"/>
<feature type="transmembrane region" description="Helical" evidence="5">
    <location>
        <begin position="266"/>
        <end position="284"/>
    </location>
</feature>
<accession>A0AAW2HBD4</accession>
<reference evidence="7" key="1">
    <citation type="journal article" date="2024" name="Gigascience">
        <title>Chromosome-level genome of the poultry shaft louse Menopon gallinae provides insight into the host-switching and adaptive evolution of parasitic lice.</title>
        <authorList>
            <person name="Xu Y."/>
            <person name="Ma L."/>
            <person name="Liu S."/>
            <person name="Liang Y."/>
            <person name="Liu Q."/>
            <person name="He Z."/>
            <person name="Tian L."/>
            <person name="Duan Y."/>
            <person name="Cai W."/>
            <person name="Li H."/>
            <person name="Song F."/>
        </authorList>
    </citation>
    <scope>NUCLEOTIDE SEQUENCE</scope>
    <source>
        <strain evidence="7">Cailab_2023a</strain>
    </source>
</reference>
<dbReference type="InterPro" id="IPR005828">
    <property type="entry name" value="MFS_sugar_transport-like"/>
</dbReference>
<protein>
    <recommendedName>
        <fullName evidence="6">Major facilitator superfamily (MFS) profile domain-containing protein</fullName>
    </recommendedName>
</protein>
<feature type="transmembrane region" description="Helical" evidence="5">
    <location>
        <begin position="533"/>
        <end position="556"/>
    </location>
</feature>
<evidence type="ECO:0000259" key="6">
    <source>
        <dbReference type="PROSITE" id="PS50850"/>
    </source>
</evidence>
<dbReference type="InterPro" id="IPR020846">
    <property type="entry name" value="MFS_dom"/>
</dbReference>
<feature type="transmembrane region" description="Helical" evidence="5">
    <location>
        <begin position="29"/>
        <end position="54"/>
    </location>
</feature>
<feature type="transmembrane region" description="Helical" evidence="5">
    <location>
        <begin position="417"/>
        <end position="438"/>
    </location>
</feature>
<comment type="caution">
    <text evidence="7">The sequence shown here is derived from an EMBL/GenBank/DDBJ whole genome shotgun (WGS) entry which is preliminary data.</text>
</comment>
<keyword evidence="3 5" id="KW-1133">Transmembrane helix</keyword>
<evidence type="ECO:0000313" key="7">
    <source>
        <dbReference type="EMBL" id="KAL0266868.1"/>
    </source>
</evidence>
<feature type="transmembrane region" description="Helical" evidence="5">
    <location>
        <begin position="445"/>
        <end position="464"/>
    </location>
</feature>
<feature type="transmembrane region" description="Helical" evidence="5">
    <location>
        <begin position="179"/>
        <end position="199"/>
    </location>
</feature>
<evidence type="ECO:0000256" key="5">
    <source>
        <dbReference type="SAM" id="Phobius"/>
    </source>
</evidence>
<dbReference type="PROSITE" id="PS50850">
    <property type="entry name" value="MFS"/>
    <property type="match status" value="1"/>
</dbReference>
<name>A0AAW2HBD4_9NEOP</name>
<dbReference type="GO" id="GO:0016020">
    <property type="term" value="C:membrane"/>
    <property type="evidence" value="ECO:0007669"/>
    <property type="project" value="UniProtKB-SubCell"/>
</dbReference>
<feature type="transmembrane region" description="Helical" evidence="5">
    <location>
        <begin position="152"/>
        <end position="172"/>
    </location>
</feature>
<dbReference type="EMBL" id="JARGDH010000005">
    <property type="protein sequence ID" value="KAL0266868.1"/>
    <property type="molecule type" value="Genomic_DNA"/>
</dbReference>
<feature type="transmembrane region" description="Helical" evidence="5">
    <location>
        <begin position="205"/>
        <end position="229"/>
    </location>
</feature>
<proteinExistence type="predicted"/>
<comment type="subcellular location">
    <subcellularLocation>
        <location evidence="1">Membrane</location>
        <topology evidence="1">Multi-pass membrane protein</topology>
    </subcellularLocation>
</comment>
<dbReference type="Pfam" id="PF00083">
    <property type="entry name" value="Sugar_tr"/>
    <property type="match status" value="1"/>
</dbReference>
<keyword evidence="4 5" id="KW-0472">Membrane</keyword>
<feature type="domain" description="Major facilitator superfamily (MFS) profile" evidence="6">
    <location>
        <begin position="100"/>
        <end position="560"/>
    </location>
</feature>